<comment type="caution">
    <text evidence="4">The sequence shown here is derived from an EMBL/GenBank/DDBJ whole genome shotgun (WGS) entry which is preliminary data.</text>
</comment>
<reference evidence="4 5" key="1">
    <citation type="submission" date="2012-10" db="EMBL/GenBank/DDBJ databases">
        <title>Genome sequencing of Tanticharoenia sakaeratensis NBRC 103193.</title>
        <authorList>
            <person name="Azuma Y."/>
            <person name="Hadano H."/>
            <person name="Hirakawa H."/>
            <person name="Matsushita K."/>
        </authorList>
    </citation>
    <scope>NUCLEOTIDE SEQUENCE [LARGE SCALE GENOMIC DNA]</scope>
    <source>
        <strain evidence="4 5">NBRC 103193</strain>
    </source>
</reference>
<dbReference type="AlphaFoldDB" id="A0A0D6MKS3"/>
<dbReference type="Proteomes" id="UP000032679">
    <property type="component" value="Unassembled WGS sequence"/>
</dbReference>
<dbReference type="Gene3D" id="3.90.550.10">
    <property type="entry name" value="Spore Coat Polysaccharide Biosynthesis Protein SpsA, Chain A"/>
    <property type="match status" value="1"/>
</dbReference>
<keyword evidence="5" id="KW-1185">Reference proteome</keyword>
<evidence type="ECO:0000256" key="2">
    <source>
        <dbReference type="ARBA" id="ARBA00022842"/>
    </source>
</evidence>
<dbReference type="EMBL" id="BALE01000015">
    <property type="protein sequence ID" value="GAN54060.1"/>
    <property type="molecule type" value="Genomic_DNA"/>
</dbReference>
<dbReference type="Pfam" id="PF12804">
    <property type="entry name" value="NTP_transf_3"/>
    <property type="match status" value="1"/>
</dbReference>
<dbReference type="GO" id="GO:0016779">
    <property type="term" value="F:nucleotidyltransferase activity"/>
    <property type="evidence" value="ECO:0007669"/>
    <property type="project" value="TreeGrafter"/>
</dbReference>
<accession>A0A0D6MKS3</accession>
<dbReference type="STRING" id="1231623.Tasa_015_049"/>
<keyword evidence="1" id="KW-0808">Transferase</keyword>
<proteinExistence type="predicted"/>
<evidence type="ECO:0000313" key="5">
    <source>
        <dbReference type="Proteomes" id="UP000032679"/>
    </source>
</evidence>
<gene>
    <name evidence="4" type="ORF">Tasa_015_049</name>
</gene>
<evidence type="ECO:0000313" key="4">
    <source>
        <dbReference type="EMBL" id="GAN54060.1"/>
    </source>
</evidence>
<evidence type="ECO:0000259" key="3">
    <source>
        <dbReference type="Pfam" id="PF12804"/>
    </source>
</evidence>
<organism evidence="4 5">
    <name type="scientific">Tanticharoenia sakaeratensis NBRC 103193</name>
    <dbReference type="NCBI Taxonomy" id="1231623"/>
    <lineage>
        <taxon>Bacteria</taxon>
        <taxon>Pseudomonadati</taxon>
        <taxon>Pseudomonadota</taxon>
        <taxon>Alphaproteobacteria</taxon>
        <taxon>Acetobacterales</taxon>
        <taxon>Acetobacteraceae</taxon>
        <taxon>Tanticharoenia</taxon>
    </lineage>
</organism>
<dbReference type="OrthoDB" id="9800712at2"/>
<feature type="domain" description="MobA-like NTP transferase" evidence="3">
    <location>
        <begin position="1"/>
        <end position="142"/>
    </location>
</feature>
<name>A0A0D6MKS3_9PROT</name>
<dbReference type="PANTHER" id="PTHR19136">
    <property type="entry name" value="MOLYBDENUM COFACTOR GUANYLYLTRANSFERASE"/>
    <property type="match status" value="1"/>
</dbReference>
<dbReference type="InterPro" id="IPR029044">
    <property type="entry name" value="Nucleotide-diphossugar_trans"/>
</dbReference>
<dbReference type="PANTHER" id="PTHR19136:SF81">
    <property type="entry name" value="MOLYBDENUM COFACTOR GUANYLYLTRANSFERASE"/>
    <property type="match status" value="1"/>
</dbReference>
<protein>
    <submittedName>
        <fullName evidence="4">Bifunctional molybdenum cofactor biosynthesis protein [molybdopterin-guanine dinucleotide biosynthesis protein A and MoaD]</fullName>
    </submittedName>
</protein>
<dbReference type="InterPro" id="IPR025877">
    <property type="entry name" value="MobA-like_NTP_Trfase"/>
</dbReference>
<keyword evidence="2" id="KW-0460">Magnesium</keyword>
<sequence>MGADKAALTYLGRPQLARAYDALISVVDHAFISVRREQADDPLRAAYPQIIDTLADAGPAAGLLAAHRAFADVALLVVACDMPRLDAATLAALVAARDHQSSVTAYQSPHDGRPEPFCAIWEPAALRRLQDLAAEGHFGPRRAMLATDTRLIVPADPGRLDNINTPSERARVCDGSHES</sequence>
<evidence type="ECO:0000256" key="1">
    <source>
        <dbReference type="ARBA" id="ARBA00022679"/>
    </source>
</evidence>
<dbReference type="SUPFAM" id="SSF53448">
    <property type="entry name" value="Nucleotide-diphospho-sugar transferases"/>
    <property type="match status" value="1"/>
</dbReference>